<dbReference type="EMBL" id="CAXKWB010020674">
    <property type="protein sequence ID" value="CAL4122725.1"/>
    <property type="molecule type" value="Genomic_DNA"/>
</dbReference>
<evidence type="ECO:0000256" key="1">
    <source>
        <dbReference type="ARBA" id="ARBA00001913"/>
    </source>
</evidence>
<keyword evidence="4" id="KW-0442">Lipid degradation</keyword>
<evidence type="ECO:0000313" key="9">
    <source>
        <dbReference type="Proteomes" id="UP001497623"/>
    </source>
</evidence>
<dbReference type="Pfam" id="PF05826">
    <property type="entry name" value="Phospholip_A2_2"/>
    <property type="match status" value="1"/>
</dbReference>
<evidence type="ECO:0000256" key="2">
    <source>
        <dbReference type="ARBA" id="ARBA00004613"/>
    </source>
</evidence>
<keyword evidence="3" id="KW-0964">Secreted</keyword>
<dbReference type="PANTHER" id="PTHR12253">
    <property type="entry name" value="RH14732P"/>
    <property type="match status" value="1"/>
</dbReference>
<proteinExistence type="predicted"/>
<dbReference type="SUPFAM" id="SSF48619">
    <property type="entry name" value="Phospholipase A2, PLA2"/>
    <property type="match status" value="1"/>
</dbReference>
<feature type="domain" description="Phospholipase A2-like central" evidence="7">
    <location>
        <begin position="16"/>
        <end position="109"/>
    </location>
</feature>
<dbReference type="GO" id="GO:0004623">
    <property type="term" value="F:phospholipase A2 activity"/>
    <property type="evidence" value="ECO:0007669"/>
    <property type="project" value="InterPro"/>
</dbReference>
<dbReference type="InterPro" id="IPR036444">
    <property type="entry name" value="PLipase_A2_dom_sf"/>
</dbReference>
<feature type="non-terminal residue" evidence="8">
    <location>
        <position position="1"/>
    </location>
</feature>
<dbReference type="GO" id="GO:0050482">
    <property type="term" value="P:arachidonate secretion"/>
    <property type="evidence" value="ECO:0007669"/>
    <property type="project" value="InterPro"/>
</dbReference>
<dbReference type="InterPro" id="IPR033113">
    <property type="entry name" value="PLA2_histidine"/>
</dbReference>
<dbReference type="AlphaFoldDB" id="A0AAV2RCJ1"/>
<dbReference type="Proteomes" id="UP001497623">
    <property type="component" value="Unassembled WGS sequence"/>
</dbReference>
<reference evidence="8 9" key="1">
    <citation type="submission" date="2024-05" db="EMBL/GenBank/DDBJ databases">
        <authorList>
            <person name="Wallberg A."/>
        </authorList>
    </citation>
    <scope>NUCLEOTIDE SEQUENCE [LARGE SCALE GENOMIC DNA]</scope>
</reference>
<feature type="chain" id="PRO_5043808272" description="Phospholipase A2-like central domain-containing protein" evidence="6">
    <location>
        <begin position="28"/>
        <end position="181"/>
    </location>
</feature>
<feature type="signal peptide" evidence="6">
    <location>
        <begin position="1"/>
        <end position="27"/>
    </location>
</feature>
<evidence type="ECO:0000256" key="6">
    <source>
        <dbReference type="SAM" id="SignalP"/>
    </source>
</evidence>
<evidence type="ECO:0000313" key="8">
    <source>
        <dbReference type="EMBL" id="CAL4122725.1"/>
    </source>
</evidence>
<evidence type="ECO:0000256" key="3">
    <source>
        <dbReference type="ARBA" id="ARBA00022525"/>
    </source>
</evidence>
<dbReference type="Gene3D" id="1.20.90.10">
    <property type="entry name" value="Phospholipase A2 domain"/>
    <property type="match status" value="1"/>
</dbReference>
<evidence type="ECO:0000256" key="5">
    <source>
        <dbReference type="ARBA" id="ARBA00023098"/>
    </source>
</evidence>
<dbReference type="GO" id="GO:0005576">
    <property type="term" value="C:extracellular region"/>
    <property type="evidence" value="ECO:0007669"/>
    <property type="project" value="UniProtKB-SubCell"/>
</dbReference>
<organism evidence="8 9">
    <name type="scientific">Meganyctiphanes norvegica</name>
    <name type="common">Northern krill</name>
    <name type="synonym">Thysanopoda norvegica</name>
    <dbReference type="NCBI Taxonomy" id="48144"/>
    <lineage>
        <taxon>Eukaryota</taxon>
        <taxon>Metazoa</taxon>
        <taxon>Ecdysozoa</taxon>
        <taxon>Arthropoda</taxon>
        <taxon>Crustacea</taxon>
        <taxon>Multicrustacea</taxon>
        <taxon>Malacostraca</taxon>
        <taxon>Eumalacostraca</taxon>
        <taxon>Eucarida</taxon>
        <taxon>Euphausiacea</taxon>
        <taxon>Euphausiidae</taxon>
        <taxon>Meganyctiphanes</taxon>
    </lineage>
</organism>
<name>A0AAV2RCJ1_MEGNR</name>
<dbReference type="PROSITE" id="PS00118">
    <property type="entry name" value="PA2_HIS"/>
    <property type="match status" value="1"/>
</dbReference>
<dbReference type="GO" id="GO:0006644">
    <property type="term" value="P:phospholipid metabolic process"/>
    <property type="evidence" value="ECO:0007669"/>
    <property type="project" value="InterPro"/>
</dbReference>
<evidence type="ECO:0000256" key="4">
    <source>
        <dbReference type="ARBA" id="ARBA00022963"/>
    </source>
</evidence>
<comment type="cofactor">
    <cofactor evidence="1">
        <name>Ca(2+)</name>
        <dbReference type="ChEBI" id="CHEBI:29108"/>
    </cofactor>
</comment>
<accession>A0AAV2RCJ1</accession>
<comment type="subcellular location">
    <subcellularLocation>
        <location evidence="2">Secreted</location>
    </subcellularLocation>
</comment>
<evidence type="ECO:0000259" key="7">
    <source>
        <dbReference type="Pfam" id="PF05826"/>
    </source>
</evidence>
<comment type="caution">
    <text evidence="8">The sequence shown here is derived from an EMBL/GenBank/DDBJ whole genome shotgun (WGS) entry which is preliminary data.</text>
</comment>
<dbReference type="InterPro" id="IPR016090">
    <property type="entry name" value="PLA2-like_dom"/>
</dbReference>
<protein>
    <recommendedName>
        <fullName evidence="7">Phospholipase A2-like central domain-containing protein</fullName>
    </recommendedName>
</protein>
<sequence>DLPMWWMSGNLLRGLLPGTLWCGMGDAAENYHQLGYLRDLDNCCRAHDHCPIKLRPLMNRYGLTNLAVNTKSHCSCDLEFFRCLKAVGSEISKKVGEVYFNYLQVQCLDEPTARHKPMKYAPVTSSYSSLSSPSTDTPGPLATAPRLKCILKDANGGCRKWIPDPRSFTKKLVIQSQDLVF</sequence>
<dbReference type="GO" id="GO:0016042">
    <property type="term" value="P:lipid catabolic process"/>
    <property type="evidence" value="ECO:0007669"/>
    <property type="project" value="UniProtKB-KW"/>
</dbReference>
<gene>
    <name evidence="8" type="ORF">MNOR_LOCUS23447</name>
</gene>
<keyword evidence="9" id="KW-1185">Reference proteome</keyword>
<keyword evidence="6" id="KW-0732">Signal</keyword>
<keyword evidence="5" id="KW-0443">Lipid metabolism</keyword>